<evidence type="ECO:0000313" key="2">
    <source>
        <dbReference type="EMBL" id="EQD79362.1"/>
    </source>
</evidence>
<evidence type="ECO:0000256" key="1">
    <source>
        <dbReference type="SAM" id="Phobius"/>
    </source>
</evidence>
<feature type="non-terminal residue" evidence="2">
    <location>
        <position position="1"/>
    </location>
</feature>
<organism evidence="2">
    <name type="scientific">mine drainage metagenome</name>
    <dbReference type="NCBI Taxonomy" id="410659"/>
    <lineage>
        <taxon>unclassified sequences</taxon>
        <taxon>metagenomes</taxon>
        <taxon>ecological metagenomes</taxon>
    </lineage>
</organism>
<reference evidence="2" key="1">
    <citation type="submission" date="2013-08" db="EMBL/GenBank/DDBJ databases">
        <authorList>
            <person name="Mendez C."/>
            <person name="Richter M."/>
            <person name="Ferrer M."/>
            <person name="Sanchez J."/>
        </authorList>
    </citation>
    <scope>NUCLEOTIDE SEQUENCE</scope>
</reference>
<keyword evidence="1" id="KW-0812">Transmembrane</keyword>
<comment type="caution">
    <text evidence="2">The sequence shown here is derived from an EMBL/GenBank/DDBJ whole genome shotgun (WGS) entry which is preliminary data.</text>
</comment>
<accession>T1CAZ6</accession>
<keyword evidence="1" id="KW-0472">Membrane</keyword>
<dbReference type="AlphaFoldDB" id="T1CAZ6"/>
<reference evidence="2" key="2">
    <citation type="journal article" date="2014" name="ISME J.">
        <title>Microbial stratification in low pH oxic and suboxic macroscopic growths along an acid mine drainage.</title>
        <authorList>
            <person name="Mendez-Garcia C."/>
            <person name="Mesa V."/>
            <person name="Sprenger R.R."/>
            <person name="Richter M."/>
            <person name="Diez M.S."/>
            <person name="Solano J."/>
            <person name="Bargiela R."/>
            <person name="Golyshina O.V."/>
            <person name="Manteca A."/>
            <person name="Ramos J.L."/>
            <person name="Gallego J.R."/>
            <person name="Llorente I."/>
            <person name="Martins Dos Santos V.A."/>
            <person name="Jensen O.N."/>
            <person name="Pelaez A.I."/>
            <person name="Sanchez J."/>
            <person name="Ferrer M."/>
        </authorList>
    </citation>
    <scope>NUCLEOTIDE SEQUENCE</scope>
</reference>
<dbReference type="EMBL" id="AUZY01000186">
    <property type="protein sequence ID" value="EQD79362.1"/>
    <property type="molecule type" value="Genomic_DNA"/>
</dbReference>
<gene>
    <name evidence="2" type="ORF">B1B_00243</name>
</gene>
<name>T1CAZ6_9ZZZZ</name>
<proteinExistence type="predicted"/>
<feature type="transmembrane region" description="Helical" evidence="1">
    <location>
        <begin position="12"/>
        <end position="38"/>
    </location>
</feature>
<keyword evidence="1" id="KW-1133">Transmembrane helix</keyword>
<sequence>SFTGIPIMYEIGLGLALGVLIDTFISWPFFVPVVMLYLKKYNWWPSKLSGKE</sequence>
<dbReference type="SUPFAM" id="SSF82866">
    <property type="entry name" value="Multidrug efflux transporter AcrB transmembrane domain"/>
    <property type="match status" value="1"/>
</dbReference>
<protein>
    <submittedName>
        <fullName evidence="2">Drug exporter (Acriflavin resistance protein family)</fullName>
    </submittedName>
</protein>